<sequence>MLFNPLLADMATCSHSLLRLPISDSGAILDQPCYAKAKQVLATDIIVTAMCPTLPPWHQAGSHLWWSSLFAMALTRKNPTTLPAVA</sequence>
<dbReference type="Proteomes" id="UP000000768">
    <property type="component" value="Chromosome 3"/>
</dbReference>
<proteinExistence type="predicted"/>
<accession>A0A1B6Q5K2</accession>
<evidence type="ECO:0000313" key="1">
    <source>
        <dbReference type="EMBL" id="KXG33194.1"/>
    </source>
</evidence>
<dbReference type="Gramene" id="KXG33194">
    <property type="protein sequence ID" value="KXG33194"/>
    <property type="gene ID" value="SORBI_3003G268100"/>
</dbReference>
<protein>
    <submittedName>
        <fullName evidence="1">Uncharacterized protein</fullName>
    </submittedName>
</protein>
<reference evidence="1 2" key="1">
    <citation type="journal article" date="2009" name="Nature">
        <title>The Sorghum bicolor genome and the diversification of grasses.</title>
        <authorList>
            <person name="Paterson A.H."/>
            <person name="Bowers J.E."/>
            <person name="Bruggmann R."/>
            <person name="Dubchak I."/>
            <person name="Grimwood J."/>
            <person name="Gundlach H."/>
            <person name="Haberer G."/>
            <person name="Hellsten U."/>
            <person name="Mitros T."/>
            <person name="Poliakov A."/>
            <person name="Schmutz J."/>
            <person name="Spannagl M."/>
            <person name="Tang H."/>
            <person name="Wang X."/>
            <person name="Wicker T."/>
            <person name="Bharti A.K."/>
            <person name="Chapman J."/>
            <person name="Feltus F.A."/>
            <person name="Gowik U."/>
            <person name="Grigoriev I.V."/>
            <person name="Lyons E."/>
            <person name="Maher C.A."/>
            <person name="Martis M."/>
            <person name="Narechania A."/>
            <person name="Otillar R.P."/>
            <person name="Penning B.W."/>
            <person name="Salamov A.A."/>
            <person name="Wang Y."/>
            <person name="Zhang L."/>
            <person name="Carpita N.C."/>
            <person name="Freeling M."/>
            <person name="Gingle A.R."/>
            <person name="Hash C.T."/>
            <person name="Keller B."/>
            <person name="Klein P."/>
            <person name="Kresovich S."/>
            <person name="McCann M.C."/>
            <person name="Ming R."/>
            <person name="Peterson D.G."/>
            <person name="Mehboob-ur-Rahman"/>
            <person name="Ware D."/>
            <person name="Westhoff P."/>
            <person name="Mayer K.F."/>
            <person name="Messing J."/>
            <person name="Rokhsar D.S."/>
        </authorList>
    </citation>
    <scope>NUCLEOTIDE SEQUENCE [LARGE SCALE GENOMIC DNA]</scope>
    <source>
        <strain evidence="2">cv. BTx623</strain>
    </source>
</reference>
<organism evidence="1 2">
    <name type="scientific">Sorghum bicolor</name>
    <name type="common">Sorghum</name>
    <name type="synonym">Sorghum vulgare</name>
    <dbReference type="NCBI Taxonomy" id="4558"/>
    <lineage>
        <taxon>Eukaryota</taxon>
        <taxon>Viridiplantae</taxon>
        <taxon>Streptophyta</taxon>
        <taxon>Embryophyta</taxon>
        <taxon>Tracheophyta</taxon>
        <taxon>Spermatophyta</taxon>
        <taxon>Magnoliopsida</taxon>
        <taxon>Liliopsida</taxon>
        <taxon>Poales</taxon>
        <taxon>Poaceae</taxon>
        <taxon>PACMAD clade</taxon>
        <taxon>Panicoideae</taxon>
        <taxon>Andropogonodae</taxon>
        <taxon>Andropogoneae</taxon>
        <taxon>Sorghinae</taxon>
        <taxon>Sorghum</taxon>
    </lineage>
</organism>
<dbReference type="InParanoid" id="A0A1B6Q5K2"/>
<reference evidence="2" key="2">
    <citation type="journal article" date="2018" name="Plant J.">
        <title>The Sorghum bicolor reference genome: improved assembly, gene annotations, a transcriptome atlas, and signatures of genome organization.</title>
        <authorList>
            <person name="McCormick R.F."/>
            <person name="Truong S.K."/>
            <person name="Sreedasyam A."/>
            <person name="Jenkins J."/>
            <person name="Shu S."/>
            <person name="Sims D."/>
            <person name="Kennedy M."/>
            <person name="Amirebrahimi M."/>
            <person name="Weers B.D."/>
            <person name="McKinley B."/>
            <person name="Mattison A."/>
            <person name="Morishige D.T."/>
            <person name="Grimwood J."/>
            <person name="Schmutz J."/>
            <person name="Mullet J.E."/>
        </authorList>
    </citation>
    <scope>NUCLEOTIDE SEQUENCE [LARGE SCALE GENOMIC DNA]</scope>
    <source>
        <strain evidence="2">cv. BTx623</strain>
    </source>
</reference>
<gene>
    <name evidence="1" type="ORF">SORBI_3003G268100</name>
</gene>
<evidence type="ECO:0000313" key="2">
    <source>
        <dbReference type="Proteomes" id="UP000000768"/>
    </source>
</evidence>
<dbReference type="AlphaFoldDB" id="A0A1B6Q5K2"/>
<keyword evidence="2" id="KW-1185">Reference proteome</keyword>
<dbReference type="EMBL" id="CM000762">
    <property type="protein sequence ID" value="KXG33194.1"/>
    <property type="molecule type" value="Genomic_DNA"/>
</dbReference>
<name>A0A1B6Q5K2_SORBI</name>